<gene>
    <name evidence="2" type="ORF">SNAT2548_LOCUS3863</name>
</gene>
<keyword evidence="1" id="KW-0732">Signal</keyword>
<dbReference type="Proteomes" id="UP000604046">
    <property type="component" value="Unassembled WGS sequence"/>
</dbReference>
<sequence length="190" mass="20642">MSPAMTILLPLSAAAFADAGSLPPPGPLPCSACLWAAKALRAALLEKMPKRVKAKQRRSLAEEALAGAADACAARRFPKQVVLWEPPSSGRERTPPSYQDFDDVRGGKSNSLTSEHFQLLGTSQAAKGNLTELCAMLVRTFAEDMVDKAARHEGRMYGALTEHWLCFRKAQLCTMKEAPPGKDDDDEEEL</sequence>
<keyword evidence="3" id="KW-1185">Reference proteome</keyword>
<evidence type="ECO:0000256" key="1">
    <source>
        <dbReference type="SAM" id="SignalP"/>
    </source>
</evidence>
<dbReference type="OrthoDB" id="427718at2759"/>
<dbReference type="EMBL" id="CAJNDS010000236">
    <property type="protein sequence ID" value="CAE7032053.1"/>
    <property type="molecule type" value="Genomic_DNA"/>
</dbReference>
<reference evidence="2" key="1">
    <citation type="submission" date="2021-02" db="EMBL/GenBank/DDBJ databases">
        <authorList>
            <person name="Dougan E. K."/>
            <person name="Rhodes N."/>
            <person name="Thang M."/>
            <person name="Chan C."/>
        </authorList>
    </citation>
    <scope>NUCLEOTIDE SEQUENCE</scope>
</reference>
<accession>A0A812IE81</accession>
<feature type="signal peptide" evidence="1">
    <location>
        <begin position="1"/>
        <end position="19"/>
    </location>
</feature>
<evidence type="ECO:0000313" key="2">
    <source>
        <dbReference type="EMBL" id="CAE7032053.1"/>
    </source>
</evidence>
<proteinExistence type="predicted"/>
<dbReference type="AlphaFoldDB" id="A0A812IE81"/>
<organism evidence="2 3">
    <name type="scientific">Symbiodinium natans</name>
    <dbReference type="NCBI Taxonomy" id="878477"/>
    <lineage>
        <taxon>Eukaryota</taxon>
        <taxon>Sar</taxon>
        <taxon>Alveolata</taxon>
        <taxon>Dinophyceae</taxon>
        <taxon>Suessiales</taxon>
        <taxon>Symbiodiniaceae</taxon>
        <taxon>Symbiodinium</taxon>
    </lineage>
</organism>
<feature type="chain" id="PRO_5032502163" evidence="1">
    <location>
        <begin position="20"/>
        <end position="190"/>
    </location>
</feature>
<evidence type="ECO:0000313" key="3">
    <source>
        <dbReference type="Proteomes" id="UP000604046"/>
    </source>
</evidence>
<protein>
    <submittedName>
        <fullName evidence="2">Uncharacterized protein</fullName>
    </submittedName>
</protein>
<comment type="caution">
    <text evidence="2">The sequence shown here is derived from an EMBL/GenBank/DDBJ whole genome shotgun (WGS) entry which is preliminary data.</text>
</comment>
<name>A0A812IE81_9DINO</name>